<dbReference type="EMBL" id="MZMQ01000002">
    <property type="protein sequence ID" value="OQJ61443.1"/>
    <property type="molecule type" value="Genomic_DNA"/>
</dbReference>
<dbReference type="AlphaFoldDB" id="A0A225CGC5"/>
<feature type="region of interest" description="Disordered" evidence="1">
    <location>
        <begin position="1"/>
        <end position="48"/>
    </location>
</feature>
<keyword evidence="2" id="KW-0472">Membrane</keyword>
<organism evidence="3 4">
    <name type="scientific">Clavibacter tessellarius</name>
    <dbReference type="NCBI Taxonomy" id="31965"/>
    <lineage>
        <taxon>Bacteria</taxon>
        <taxon>Bacillati</taxon>
        <taxon>Actinomycetota</taxon>
        <taxon>Actinomycetes</taxon>
        <taxon>Micrococcales</taxon>
        <taxon>Microbacteriaceae</taxon>
        <taxon>Clavibacter</taxon>
    </lineage>
</organism>
<reference evidence="3" key="1">
    <citation type="submission" date="2017-08" db="EMBL/GenBank/DDBJ databases">
        <title>Genomes of multiple Clavibacter strains from different subspecies.</title>
        <authorList>
            <person name="Yuan X.-K."/>
            <person name="Li X.-S."/>
            <person name="Nie J."/>
            <person name="De Boer S.H."/>
        </authorList>
    </citation>
    <scope>NUCLEOTIDE SEQUENCE [LARGE SCALE GENOMIC DNA]</scope>
    <source>
        <strain evidence="3">ATCC 33566</strain>
    </source>
</reference>
<evidence type="ECO:0000256" key="2">
    <source>
        <dbReference type="SAM" id="Phobius"/>
    </source>
</evidence>
<dbReference type="Proteomes" id="UP000215316">
    <property type="component" value="Unassembled WGS sequence"/>
</dbReference>
<name>A0A225CGC5_9MICO</name>
<keyword evidence="2" id="KW-1133">Transmembrane helix</keyword>
<feature type="transmembrane region" description="Helical" evidence="2">
    <location>
        <begin position="56"/>
        <end position="77"/>
    </location>
</feature>
<sequence>MPDILDADAPEPVQTPRQQRRARRASKKADRRATVADQRSREQQLRRRAFGQDRSPWVLGIGGVLVFGGIAVVGALVPAEQDAPSSAPALHAAATPTSAPTAGSAAPSPAAAPVAEPATVGANWAVAYFSGQDWQSLTAPAAREALAAQRGQFFDGTYLTGDRVNVAEWTWRDESTSSPQWEGTIDVLLQPGRQTRLSATFRMTIDTTGATPVVTRVETVFYGEA</sequence>
<accession>A0A225CGC5</accession>
<feature type="region of interest" description="Disordered" evidence="1">
    <location>
        <begin position="87"/>
        <end position="112"/>
    </location>
</feature>
<keyword evidence="4" id="KW-1185">Reference proteome</keyword>
<feature type="compositionally biased region" description="Basic and acidic residues" evidence="1">
    <location>
        <begin position="27"/>
        <end position="45"/>
    </location>
</feature>
<proteinExistence type="predicted"/>
<evidence type="ECO:0000313" key="4">
    <source>
        <dbReference type="Proteomes" id="UP000215316"/>
    </source>
</evidence>
<evidence type="ECO:0000313" key="3">
    <source>
        <dbReference type="EMBL" id="OQJ61443.1"/>
    </source>
</evidence>
<protein>
    <submittedName>
        <fullName evidence="3">Uncharacterized protein</fullName>
    </submittedName>
</protein>
<comment type="caution">
    <text evidence="3">The sequence shown here is derived from an EMBL/GenBank/DDBJ whole genome shotgun (WGS) entry which is preliminary data.</text>
</comment>
<dbReference type="RefSeq" id="WP_094131572.1">
    <property type="nucleotide sequence ID" value="NZ_CP040790.1"/>
</dbReference>
<evidence type="ECO:0000256" key="1">
    <source>
        <dbReference type="SAM" id="MobiDB-lite"/>
    </source>
</evidence>
<keyword evidence="2" id="KW-0812">Transmembrane</keyword>
<gene>
    <name evidence="3" type="ORF">B5P24_15615</name>
</gene>